<name>A0A1P8MX59_9RHOB</name>
<dbReference type="KEGG" id="tom:BWR18_13445"/>
<dbReference type="SUPFAM" id="SSF48452">
    <property type="entry name" value="TPR-like"/>
    <property type="match status" value="1"/>
</dbReference>
<evidence type="ECO:0000313" key="1">
    <source>
        <dbReference type="EMBL" id="APX12572.1"/>
    </source>
</evidence>
<evidence type="ECO:0000313" key="2">
    <source>
        <dbReference type="Proteomes" id="UP000186336"/>
    </source>
</evidence>
<dbReference type="InterPro" id="IPR011990">
    <property type="entry name" value="TPR-like_helical_dom_sf"/>
</dbReference>
<dbReference type="AlphaFoldDB" id="A0A1P8MX59"/>
<proteinExistence type="predicted"/>
<dbReference type="EMBL" id="CP019312">
    <property type="protein sequence ID" value="APX12572.1"/>
    <property type="molecule type" value="Genomic_DNA"/>
</dbReference>
<protein>
    <submittedName>
        <fullName evidence="1">Uncharacterized protein</fullName>
    </submittedName>
</protein>
<gene>
    <name evidence="1" type="ORF">BWR18_13445</name>
</gene>
<organism evidence="1 2">
    <name type="scientific">Tateyamaria omphalii</name>
    <dbReference type="NCBI Taxonomy" id="299262"/>
    <lineage>
        <taxon>Bacteria</taxon>
        <taxon>Pseudomonadati</taxon>
        <taxon>Pseudomonadota</taxon>
        <taxon>Alphaproteobacteria</taxon>
        <taxon>Rhodobacterales</taxon>
        <taxon>Roseobacteraceae</taxon>
        <taxon>Tateyamaria</taxon>
    </lineage>
</organism>
<accession>A0A1P8MX59</accession>
<dbReference type="STRING" id="299262.BWR18_13445"/>
<keyword evidence="2" id="KW-1185">Reference proteome</keyword>
<dbReference type="RefSeq" id="WP_076628952.1">
    <property type="nucleotide sequence ID" value="NZ_CP019312.1"/>
</dbReference>
<dbReference type="Proteomes" id="UP000186336">
    <property type="component" value="Chromosome"/>
</dbReference>
<sequence>MRYDDEDPSTLHAGGVAPYHQGATGAALARLNRVIDTGQVPAHAHLWRARANLDLENDRRAMVVANYVAQHQADVSGGPARKARALDPDARCPLYDVAFIDAAEGRYKDVEAVLLDAVRRTWFPQATRKIAESFCAGLLCSGGSHVPQS</sequence>
<reference evidence="1 2" key="1">
    <citation type="submission" date="2017-01" db="EMBL/GenBank/DDBJ databases">
        <title>Complete genome of Tateyamaria omphalii DOK1-4 isolated from seawater in Dokdo.</title>
        <authorList>
            <person name="Kim J.H."/>
            <person name="Chi W.-J."/>
        </authorList>
    </citation>
    <scope>NUCLEOTIDE SEQUENCE [LARGE SCALE GENOMIC DNA]</scope>
    <source>
        <strain evidence="1 2">DOK1-4</strain>
    </source>
</reference>